<dbReference type="OrthoDB" id="9970164at2"/>
<proteinExistence type="predicted"/>
<feature type="chain" id="PRO_5038590380" evidence="1">
    <location>
        <begin position="25"/>
        <end position="68"/>
    </location>
</feature>
<evidence type="ECO:0000313" key="3">
    <source>
        <dbReference type="Proteomes" id="UP000256977"/>
    </source>
</evidence>
<dbReference type="PROSITE" id="PS51257">
    <property type="entry name" value="PROKAR_LIPOPROTEIN"/>
    <property type="match status" value="1"/>
</dbReference>
<protein>
    <submittedName>
        <fullName evidence="2">Uncharacterized protein</fullName>
    </submittedName>
</protein>
<keyword evidence="3" id="KW-1185">Reference proteome</keyword>
<dbReference type="RefSeq" id="WP_116061166.1">
    <property type="nucleotide sequence ID" value="NZ_QRDZ01000009.1"/>
</dbReference>
<organism evidence="2 3">
    <name type="scientific">Cohnella phaseoli</name>
    <dbReference type="NCBI Taxonomy" id="456490"/>
    <lineage>
        <taxon>Bacteria</taxon>
        <taxon>Bacillati</taxon>
        <taxon>Bacillota</taxon>
        <taxon>Bacilli</taxon>
        <taxon>Bacillales</taxon>
        <taxon>Paenibacillaceae</taxon>
        <taxon>Cohnella</taxon>
    </lineage>
</organism>
<dbReference type="Proteomes" id="UP000256977">
    <property type="component" value="Unassembled WGS sequence"/>
</dbReference>
<sequence>MKKARAIVMIGLVALALALAGCQAASPEQGGRGRLIGDEPMVQKAVVVGQADNKDMGTAECWTSLRAF</sequence>
<accession>A0A3D9JU33</accession>
<evidence type="ECO:0000313" key="2">
    <source>
        <dbReference type="EMBL" id="RED77558.1"/>
    </source>
</evidence>
<dbReference type="EMBL" id="QRDZ01000009">
    <property type="protein sequence ID" value="RED77558.1"/>
    <property type="molecule type" value="Genomic_DNA"/>
</dbReference>
<evidence type="ECO:0000256" key="1">
    <source>
        <dbReference type="SAM" id="SignalP"/>
    </source>
</evidence>
<reference evidence="2 3" key="1">
    <citation type="submission" date="2018-07" db="EMBL/GenBank/DDBJ databases">
        <title>Genomic Encyclopedia of Type Strains, Phase III (KMG-III): the genomes of soil and plant-associated and newly described type strains.</title>
        <authorList>
            <person name="Whitman W."/>
        </authorList>
    </citation>
    <scope>NUCLEOTIDE SEQUENCE [LARGE SCALE GENOMIC DNA]</scope>
    <source>
        <strain evidence="2 3">CECT 7287</strain>
    </source>
</reference>
<comment type="caution">
    <text evidence="2">The sequence shown here is derived from an EMBL/GenBank/DDBJ whole genome shotgun (WGS) entry which is preliminary data.</text>
</comment>
<name>A0A3D9JU33_9BACL</name>
<dbReference type="AlphaFoldDB" id="A0A3D9JU33"/>
<keyword evidence="1" id="KW-0732">Signal</keyword>
<feature type="signal peptide" evidence="1">
    <location>
        <begin position="1"/>
        <end position="24"/>
    </location>
</feature>
<gene>
    <name evidence="2" type="ORF">DFP98_109169</name>
</gene>